<keyword evidence="4" id="KW-0808">Transferase</keyword>
<reference evidence="4 5" key="1">
    <citation type="submission" date="2024-01" db="EMBL/GenBank/DDBJ databases">
        <title>The complete chloroplast genome sequence of Lithospermum erythrorhizon: insights into the phylogenetic relationship among Boraginaceae species and the maternal lineages of purple gromwells.</title>
        <authorList>
            <person name="Okada T."/>
            <person name="Watanabe K."/>
        </authorList>
    </citation>
    <scope>NUCLEOTIDE SEQUENCE [LARGE SCALE GENOMIC DNA]</scope>
</reference>
<dbReference type="InterPro" id="IPR050511">
    <property type="entry name" value="AMPK_gamma/SDS23_families"/>
</dbReference>
<dbReference type="EMBL" id="BAABME010010397">
    <property type="protein sequence ID" value="GAA0178243.1"/>
    <property type="molecule type" value="Genomic_DNA"/>
</dbReference>
<sequence>MAAHWLACEVADLCLGKPLLRSISASSTISEALAEIKASEGNCISIWSCDYNEINSNNLMNDEKKDCICIGKLCMVDVICYLCKEDNFCSPSLSLKAPVSTLLPKLTCFVKHVEPSTSLLEATDIMLQGVHNIVIPIKSKVSSNSRRKQFQKSSSCTQTNHNGIEFCWLAQEDVIRFLLNSIGFFSPIPTLSIEDLDIIATDILAIGYNSLASSAVEAISCSLSRQTSVAVVDDCGTLIGEISPSTLACGDETISAAIMTLSAGDLIAYIDCGSPAEEIMNVAKSRLKDMNLEGILEEFEVGDSNSTASFSSSDEELPSPKTTLISPKPVSRHGRSSSYSARMLRTAEAIVCHPWSSLVAVMIQAIAHRLNYVWVIEEDYSVVGIVTFASILGILRDYFESLLCRISPTTSVLFSSLSLDSKSLQHRTLFSFGGLFLVVLLV</sequence>
<evidence type="ECO:0000256" key="1">
    <source>
        <dbReference type="ARBA" id="ARBA00022737"/>
    </source>
</evidence>
<gene>
    <name evidence="4" type="ORF">LIER_29814</name>
</gene>
<keyword evidence="1" id="KW-0677">Repeat</keyword>
<comment type="caution">
    <text evidence="4">The sequence shown here is derived from an EMBL/GenBank/DDBJ whole genome shotgun (WGS) entry which is preliminary data.</text>
</comment>
<dbReference type="SUPFAM" id="SSF54631">
    <property type="entry name" value="CBS-domain pair"/>
    <property type="match status" value="1"/>
</dbReference>
<protein>
    <submittedName>
        <fullName evidence="4">Kinase modulator</fullName>
    </submittedName>
</protein>
<dbReference type="PANTHER" id="PTHR13780:SF128">
    <property type="entry name" value="CBS DOMAIN-CONTAINING PROTEIN"/>
    <property type="match status" value="1"/>
</dbReference>
<keyword evidence="5" id="KW-1185">Reference proteome</keyword>
<feature type="region of interest" description="Disordered" evidence="3">
    <location>
        <begin position="304"/>
        <end position="333"/>
    </location>
</feature>
<evidence type="ECO:0000313" key="4">
    <source>
        <dbReference type="EMBL" id="GAA0178243.1"/>
    </source>
</evidence>
<keyword evidence="4" id="KW-0418">Kinase</keyword>
<dbReference type="InterPro" id="IPR046342">
    <property type="entry name" value="CBS_dom_sf"/>
</dbReference>
<keyword evidence="2" id="KW-0129">CBS domain</keyword>
<name>A0AAV3RLK9_LITER</name>
<dbReference type="GO" id="GO:0005634">
    <property type="term" value="C:nucleus"/>
    <property type="evidence" value="ECO:0007669"/>
    <property type="project" value="TreeGrafter"/>
</dbReference>
<organism evidence="4 5">
    <name type="scientific">Lithospermum erythrorhizon</name>
    <name type="common">Purple gromwell</name>
    <name type="synonym">Lithospermum officinale var. erythrorhizon</name>
    <dbReference type="NCBI Taxonomy" id="34254"/>
    <lineage>
        <taxon>Eukaryota</taxon>
        <taxon>Viridiplantae</taxon>
        <taxon>Streptophyta</taxon>
        <taxon>Embryophyta</taxon>
        <taxon>Tracheophyta</taxon>
        <taxon>Spermatophyta</taxon>
        <taxon>Magnoliopsida</taxon>
        <taxon>eudicotyledons</taxon>
        <taxon>Gunneridae</taxon>
        <taxon>Pentapetalae</taxon>
        <taxon>asterids</taxon>
        <taxon>lamiids</taxon>
        <taxon>Boraginales</taxon>
        <taxon>Boraginaceae</taxon>
        <taxon>Boraginoideae</taxon>
        <taxon>Lithospermeae</taxon>
        <taxon>Lithospermum</taxon>
    </lineage>
</organism>
<dbReference type="Proteomes" id="UP001454036">
    <property type="component" value="Unassembled WGS sequence"/>
</dbReference>
<dbReference type="GO" id="GO:0005737">
    <property type="term" value="C:cytoplasm"/>
    <property type="evidence" value="ECO:0007669"/>
    <property type="project" value="TreeGrafter"/>
</dbReference>
<proteinExistence type="predicted"/>
<evidence type="ECO:0000256" key="2">
    <source>
        <dbReference type="ARBA" id="ARBA00023122"/>
    </source>
</evidence>
<evidence type="ECO:0000313" key="5">
    <source>
        <dbReference type="Proteomes" id="UP001454036"/>
    </source>
</evidence>
<dbReference type="GO" id="GO:0016301">
    <property type="term" value="F:kinase activity"/>
    <property type="evidence" value="ECO:0007669"/>
    <property type="project" value="UniProtKB-KW"/>
</dbReference>
<accession>A0AAV3RLK9</accession>
<evidence type="ECO:0000256" key="3">
    <source>
        <dbReference type="SAM" id="MobiDB-lite"/>
    </source>
</evidence>
<dbReference type="PANTHER" id="PTHR13780">
    <property type="entry name" value="AMP-ACTIVATED PROTEIN KINASE, GAMMA REGULATORY SUBUNIT"/>
    <property type="match status" value="1"/>
</dbReference>
<dbReference type="AlphaFoldDB" id="A0AAV3RLK9"/>